<keyword evidence="2" id="KW-1185">Reference proteome</keyword>
<dbReference type="RefSeq" id="WP_400883828.1">
    <property type="nucleotide sequence ID" value="NZ_JBIWXY010000003.1"/>
</dbReference>
<name>A0ABW8GQ32_9PROT</name>
<evidence type="ECO:0000313" key="1">
    <source>
        <dbReference type="EMBL" id="MFJ5447204.1"/>
    </source>
</evidence>
<reference evidence="1 2" key="1">
    <citation type="submission" date="2024-11" db="EMBL/GenBank/DDBJ databases">
        <authorList>
            <person name="Kaparullina E.N."/>
            <person name="Delegan Y.A."/>
            <person name="Doronina N.V."/>
        </authorList>
    </citation>
    <scope>NUCLEOTIDE SEQUENCE [LARGE SCALE GENOMIC DNA]</scope>
    <source>
        <strain evidence="1 2">7sh_L</strain>
    </source>
</reference>
<sequence>MDNRELFQAWSLGYGGCDGGDLGSPEKPAIWACGIEWGGGHQPADLLKQMEENVSSQWNSSGYDGWEENINYRFNWQLMKLLSVIHGGYVSEYKQFAEEHQPFVQGKSGYFKMNLYPIAFKDTNDTRWQSGFLDITGFHQKSDYLAWCHEHRFPQMRQWAEVSQPKLIICLGKSYLPEFKMAFMEPDAVIHEEVIDEKVLYWGRNSQQSLVVVIPFMANRHGLNRNVSIQKFGEHIAALMQAA</sequence>
<dbReference type="EMBL" id="JBIWXY010000003">
    <property type="protein sequence ID" value="MFJ5447204.1"/>
    <property type="molecule type" value="Genomic_DNA"/>
</dbReference>
<organism evidence="1 2">
    <name type="scientific">Methylobacillus methanolivorans</name>
    <dbReference type="NCBI Taxonomy" id="1848927"/>
    <lineage>
        <taxon>Bacteria</taxon>
        <taxon>Pseudomonadati</taxon>
        <taxon>Pseudomonadota</taxon>
        <taxon>Betaproteobacteria</taxon>
        <taxon>Nitrosomonadales</taxon>
        <taxon>Methylophilaceae</taxon>
        <taxon>Methylobacillus</taxon>
    </lineage>
</organism>
<gene>
    <name evidence="1" type="ORF">ACIKP9_13260</name>
</gene>
<proteinExistence type="predicted"/>
<accession>A0ABW8GQ32</accession>
<evidence type="ECO:0008006" key="3">
    <source>
        <dbReference type="Google" id="ProtNLM"/>
    </source>
</evidence>
<protein>
    <recommendedName>
        <fullName evidence="3">Uracil-DNA glycosylase-like domain-containing protein</fullName>
    </recommendedName>
</protein>
<evidence type="ECO:0000313" key="2">
    <source>
        <dbReference type="Proteomes" id="UP001617669"/>
    </source>
</evidence>
<comment type="caution">
    <text evidence="1">The sequence shown here is derived from an EMBL/GenBank/DDBJ whole genome shotgun (WGS) entry which is preliminary data.</text>
</comment>
<dbReference type="Proteomes" id="UP001617669">
    <property type="component" value="Unassembled WGS sequence"/>
</dbReference>